<sequence length="136" mass="14640">MAREHAQGPEQRSLFGLIGSLPELVSQLVKAEIAQIKQQYTHKVKFAGIGAALFAGAAVFVYFAVGVLIAVLVLAFATFLPAWLAALIVFLIFVLIAVVLALIGLRFFKKVGQEPGASDNLHDDMNAVKGLGDYER</sequence>
<feature type="transmembrane region" description="Helical" evidence="1">
    <location>
        <begin position="82"/>
        <end position="105"/>
    </location>
</feature>
<evidence type="ECO:0000256" key="1">
    <source>
        <dbReference type="SAM" id="Phobius"/>
    </source>
</evidence>
<keyword evidence="1" id="KW-0472">Membrane</keyword>
<name>A0A1R4ISI1_9MICO</name>
<keyword evidence="3" id="KW-1185">Reference proteome</keyword>
<reference evidence="3" key="1">
    <citation type="submission" date="2017-02" db="EMBL/GenBank/DDBJ databases">
        <authorList>
            <person name="Dridi B."/>
        </authorList>
    </citation>
    <scope>NUCLEOTIDE SEQUENCE [LARGE SCALE GENOMIC DNA]</scope>
    <source>
        <strain evidence="3">EB411</strain>
    </source>
</reference>
<dbReference type="OrthoDB" id="5118910at2"/>
<dbReference type="AlphaFoldDB" id="A0A1R4ISI1"/>
<dbReference type="Proteomes" id="UP000196778">
    <property type="component" value="Unassembled WGS sequence"/>
</dbReference>
<organism evidence="2 3">
    <name type="scientific">Mycetocola reblochoni REB411</name>
    <dbReference type="NCBI Taxonomy" id="1255698"/>
    <lineage>
        <taxon>Bacteria</taxon>
        <taxon>Bacillati</taxon>
        <taxon>Actinomycetota</taxon>
        <taxon>Actinomycetes</taxon>
        <taxon>Micrococcales</taxon>
        <taxon>Microbacteriaceae</taxon>
        <taxon>Mycetocola</taxon>
    </lineage>
</organism>
<dbReference type="Pfam" id="PF07332">
    <property type="entry name" value="Phage_holin_3_6"/>
    <property type="match status" value="1"/>
</dbReference>
<accession>A0A1R4ISI1</accession>
<keyword evidence="1" id="KW-0812">Transmembrane</keyword>
<dbReference type="RefSeq" id="WP_087136252.1">
    <property type="nucleotide sequence ID" value="NZ_FUKR01000021.1"/>
</dbReference>
<proteinExistence type="predicted"/>
<protein>
    <submittedName>
        <fullName evidence="2">Putative integral membrane protein</fullName>
    </submittedName>
</protein>
<keyword evidence="1" id="KW-1133">Transmembrane helix</keyword>
<evidence type="ECO:0000313" key="3">
    <source>
        <dbReference type="Proteomes" id="UP000196778"/>
    </source>
</evidence>
<dbReference type="EMBL" id="FUKR01000021">
    <property type="protein sequence ID" value="SJN22545.1"/>
    <property type="molecule type" value="Genomic_DNA"/>
</dbReference>
<dbReference type="InterPro" id="IPR009937">
    <property type="entry name" value="Phage_holin_3_6"/>
</dbReference>
<feature type="transmembrane region" description="Helical" evidence="1">
    <location>
        <begin position="46"/>
        <end position="76"/>
    </location>
</feature>
<gene>
    <name evidence="2" type="ORF">FM119_03225</name>
</gene>
<evidence type="ECO:0000313" key="2">
    <source>
        <dbReference type="EMBL" id="SJN22545.1"/>
    </source>
</evidence>